<keyword evidence="2" id="KW-1185">Reference proteome</keyword>
<dbReference type="EMBL" id="JACGCI010000163">
    <property type="protein sequence ID" value="KAF6742911.1"/>
    <property type="molecule type" value="Genomic_DNA"/>
</dbReference>
<organism evidence="1 2">
    <name type="scientific">Ephemerocybe angulata</name>
    <dbReference type="NCBI Taxonomy" id="980116"/>
    <lineage>
        <taxon>Eukaryota</taxon>
        <taxon>Fungi</taxon>
        <taxon>Dikarya</taxon>
        <taxon>Basidiomycota</taxon>
        <taxon>Agaricomycotina</taxon>
        <taxon>Agaricomycetes</taxon>
        <taxon>Agaricomycetidae</taxon>
        <taxon>Agaricales</taxon>
        <taxon>Agaricineae</taxon>
        <taxon>Psathyrellaceae</taxon>
        <taxon>Ephemerocybe</taxon>
    </lineage>
</organism>
<proteinExistence type="predicted"/>
<protein>
    <submittedName>
        <fullName evidence="1">Uncharacterized protein</fullName>
    </submittedName>
</protein>
<evidence type="ECO:0000313" key="2">
    <source>
        <dbReference type="Proteomes" id="UP000521943"/>
    </source>
</evidence>
<accession>A0A8H6LVQ1</accession>
<dbReference type="AlphaFoldDB" id="A0A8H6LVQ1"/>
<name>A0A8H6LVQ1_9AGAR</name>
<dbReference type="Proteomes" id="UP000521943">
    <property type="component" value="Unassembled WGS sequence"/>
</dbReference>
<reference evidence="1 2" key="1">
    <citation type="submission" date="2020-07" db="EMBL/GenBank/DDBJ databases">
        <title>Comparative genomics of pyrophilous fungi reveals a link between fire events and developmental genes.</title>
        <authorList>
            <consortium name="DOE Joint Genome Institute"/>
            <person name="Steindorff A.S."/>
            <person name="Carver A."/>
            <person name="Calhoun S."/>
            <person name="Stillman K."/>
            <person name="Liu H."/>
            <person name="Lipzen A."/>
            <person name="Pangilinan J."/>
            <person name="Labutti K."/>
            <person name="Bruns T.D."/>
            <person name="Grigoriev I.V."/>
        </authorList>
    </citation>
    <scope>NUCLEOTIDE SEQUENCE [LARGE SCALE GENOMIC DNA]</scope>
    <source>
        <strain evidence="1 2">CBS 144469</strain>
    </source>
</reference>
<gene>
    <name evidence="1" type="ORF">DFP72DRAFT_936172</name>
</gene>
<comment type="caution">
    <text evidence="1">The sequence shown here is derived from an EMBL/GenBank/DDBJ whole genome shotgun (WGS) entry which is preliminary data.</text>
</comment>
<evidence type="ECO:0000313" key="1">
    <source>
        <dbReference type="EMBL" id="KAF6742911.1"/>
    </source>
</evidence>
<sequence length="88" mass="10102">MQLCPSVRPFWALWIAALCFSPKHEHILTPFLLSSMTNRGSNLRRHDDLARMHQHRHGRRTHRSERLRCCIGFLSRKAKAGAGLGGDK</sequence>